<organism evidence="1 2">
    <name type="scientific">Methylobacterium crusticola</name>
    <dbReference type="NCBI Taxonomy" id="1697972"/>
    <lineage>
        <taxon>Bacteria</taxon>
        <taxon>Pseudomonadati</taxon>
        <taxon>Pseudomonadota</taxon>
        <taxon>Alphaproteobacteria</taxon>
        <taxon>Hyphomicrobiales</taxon>
        <taxon>Methylobacteriaceae</taxon>
        <taxon>Methylobacterium</taxon>
    </lineage>
</organism>
<dbReference type="Gene3D" id="3.10.20.30">
    <property type="match status" value="1"/>
</dbReference>
<keyword evidence="2" id="KW-1185">Reference proteome</keyword>
<dbReference type="CDD" id="cd17040">
    <property type="entry name" value="Ubl_MoaD_like"/>
    <property type="match status" value="1"/>
</dbReference>
<dbReference type="RefSeq" id="WP_238314699.1">
    <property type="nucleotide sequence ID" value="NZ_BPQH01000303.1"/>
</dbReference>
<accession>A0ABQ4RA46</accession>
<reference evidence="1" key="2">
    <citation type="submission" date="2021-08" db="EMBL/GenBank/DDBJ databases">
        <authorList>
            <person name="Tani A."/>
            <person name="Ola A."/>
            <person name="Ogura Y."/>
            <person name="Katsura K."/>
            <person name="Hayashi T."/>
        </authorList>
    </citation>
    <scope>NUCLEOTIDE SEQUENCE</scope>
    <source>
        <strain evidence="1">KCTC 52305</strain>
    </source>
</reference>
<evidence type="ECO:0008006" key="3">
    <source>
        <dbReference type="Google" id="ProtNLM"/>
    </source>
</evidence>
<dbReference type="InterPro" id="IPR003749">
    <property type="entry name" value="ThiS/MoaD-like"/>
</dbReference>
<dbReference type="SUPFAM" id="SSF54285">
    <property type="entry name" value="MoaD/ThiS"/>
    <property type="match status" value="1"/>
</dbReference>
<dbReference type="Pfam" id="PF02597">
    <property type="entry name" value="ThiS"/>
    <property type="match status" value="1"/>
</dbReference>
<reference evidence="1" key="1">
    <citation type="journal article" date="2021" name="Front. Microbiol.">
        <title>Comprehensive Comparative Genomics and Phenotyping of Methylobacterium Species.</title>
        <authorList>
            <person name="Alessa O."/>
            <person name="Ogura Y."/>
            <person name="Fujitani Y."/>
            <person name="Takami H."/>
            <person name="Hayashi T."/>
            <person name="Sahin N."/>
            <person name="Tani A."/>
        </authorList>
    </citation>
    <scope>NUCLEOTIDE SEQUENCE</scope>
    <source>
        <strain evidence="1">KCTC 52305</strain>
    </source>
</reference>
<proteinExistence type="predicted"/>
<evidence type="ECO:0000313" key="2">
    <source>
        <dbReference type="Proteomes" id="UP001055167"/>
    </source>
</evidence>
<dbReference type="InterPro" id="IPR016155">
    <property type="entry name" value="Mopterin_synth/thiamin_S_b"/>
</dbReference>
<sequence length="82" mass="8792">MEVKLRLFATLRKKLPPGSKAGKAVLTLDQDATIRAVIQQLDIPEDLAQMVLVNGEQTREFDQTLADGDSLSIFPPVAGGSG</sequence>
<gene>
    <name evidence="1" type="ORF">OPKNFCMD_6904</name>
</gene>
<name>A0ABQ4RA46_9HYPH</name>
<dbReference type="InterPro" id="IPR012675">
    <property type="entry name" value="Beta-grasp_dom_sf"/>
</dbReference>
<dbReference type="Proteomes" id="UP001055167">
    <property type="component" value="Unassembled WGS sequence"/>
</dbReference>
<dbReference type="EMBL" id="BPQH01000303">
    <property type="protein sequence ID" value="GJD54119.1"/>
    <property type="molecule type" value="Genomic_DNA"/>
</dbReference>
<comment type="caution">
    <text evidence="1">The sequence shown here is derived from an EMBL/GenBank/DDBJ whole genome shotgun (WGS) entry which is preliminary data.</text>
</comment>
<evidence type="ECO:0000313" key="1">
    <source>
        <dbReference type="EMBL" id="GJD54119.1"/>
    </source>
</evidence>
<protein>
    <recommendedName>
        <fullName evidence="3">MoaD/ThiS family protein</fullName>
    </recommendedName>
</protein>